<feature type="domain" description="B12-binding" evidence="1">
    <location>
        <begin position="92"/>
        <end position="217"/>
    </location>
</feature>
<dbReference type="AlphaFoldDB" id="A0A285KFK8"/>
<dbReference type="RefSeq" id="WP_097328598.1">
    <property type="nucleotide sequence ID" value="NZ_OBDY01000040.1"/>
</dbReference>
<dbReference type="Gene3D" id="3.40.50.280">
    <property type="entry name" value="Cobalamin-binding domain"/>
    <property type="match status" value="1"/>
</dbReference>
<reference evidence="2 3" key="1">
    <citation type="submission" date="2017-09" db="EMBL/GenBank/DDBJ databases">
        <authorList>
            <person name="Ehlers B."/>
            <person name="Leendertz F.H."/>
        </authorList>
    </citation>
    <scope>NUCLEOTIDE SEQUENCE [LARGE SCALE GENOMIC DNA]</scope>
    <source>
        <strain evidence="2 3">CGMCC 4.6857</strain>
    </source>
</reference>
<dbReference type="OrthoDB" id="3782345at2"/>
<proteinExistence type="predicted"/>
<accession>A0A285KFK8</accession>
<dbReference type="Pfam" id="PF02310">
    <property type="entry name" value="B12-binding"/>
    <property type="match status" value="1"/>
</dbReference>
<sequence>MTAATHPECPALLGHLLSADEQAALRLVRRLVETGSSPEDILLRLIAPVQADIGELWAANHLSVAGEHVASYINERAAAVACAGSDRPPWRPEKLVVVCADGEWHTLPSRLLAETLRLRGFAITFLGASVPPAHLTSYLQQEEPAAVLLSISLPVRLPSARRSVQAARLAGVPILCGGRGFGDSARWARRLGADAWAADAVEAAAVLEDWPPRHPARAGLDHLADDEYSRLVKETPALVASALAVLDQRFRPMSAYTTRQREATVEDLGHIAAFLAAAVYVDDDTLFTRFLQWLAPCWPPGTCPRQAPTWSWSTCRKR</sequence>
<keyword evidence="3" id="KW-1185">Reference proteome</keyword>
<dbReference type="PROSITE" id="PS51332">
    <property type="entry name" value="B12_BINDING"/>
    <property type="match status" value="1"/>
</dbReference>
<evidence type="ECO:0000259" key="1">
    <source>
        <dbReference type="PROSITE" id="PS51332"/>
    </source>
</evidence>
<gene>
    <name evidence="2" type="ORF">SAMN05421748_14019</name>
</gene>
<evidence type="ECO:0000313" key="2">
    <source>
        <dbReference type="EMBL" id="SNY71400.1"/>
    </source>
</evidence>
<organism evidence="2 3">
    <name type="scientific">Paractinoplanes atraurantiacus</name>
    <dbReference type="NCBI Taxonomy" id="1036182"/>
    <lineage>
        <taxon>Bacteria</taxon>
        <taxon>Bacillati</taxon>
        <taxon>Actinomycetota</taxon>
        <taxon>Actinomycetes</taxon>
        <taxon>Micromonosporales</taxon>
        <taxon>Micromonosporaceae</taxon>
        <taxon>Paractinoplanes</taxon>
    </lineage>
</organism>
<name>A0A285KFK8_9ACTN</name>
<dbReference type="Gene3D" id="1.10.1240.10">
    <property type="entry name" value="Methionine synthase domain"/>
    <property type="match status" value="1"/>
</dbReference>
<dbReference type="GO" id="GO:0046872">
    <property type="term" value="F:metal ion binding"/>
    <property type="evidence" value="ECO:0007669"/>
    <property type="project" value="InterPro"/>
</dbReference>
<dbReference type="SUPFAM" id="SSF52242">
    <property type="entry name" value="Cobalamin (vitamin B12)-binding domain"/>
    <property type="match status" value="1"/>
</dbReference>
<dbReference type="InterPro" id="IPR036594">
    <property type="entry name" value="Meth_synthase_dom"/>
</dbReference>
<protein>
    <submittedName>
        <fullName evidence="2">Methanogenic corrinoid protein MtbC1</fullName>
    </submittedName>
</protein>
<dbReference type="Pfam" id="PF02607">
    <property type="entry name" value="B12-binding_2"/>
    <property type="match status" value="1"/>
</dbReference>
<dbReference type="InterPro" id="IPR036724">
    <property type="entry name" value="Cobalamin-bd_sf"/>
</dbReference>
<dbReference type="InterPro" id="IPR006158">
    <property type="entry name" value="Cobalamin-bd"/>
</dbReference>
<dbReference type="Proteomes" id="UP000219612">
    <property type="component" value="Unassembled WGS sequence"/>
</dbReference>
<dbReference type="GO" id="GO:0031419">
    <property type="term" value="F:cobalamin binding"/>
    <property type="evidence" value="ECO:0007669"/>
    <property type="project" value="InterPro"/>
</dbReference>
<evidence type="ECO:0000313" key="3">
    <source>
        <dbReference type="Proteomes" id="UP000219612"/>
    </source>
</evidence>
<dbReference type="EMBL" id="OBDY01000040">
    <property type="protein sequence ID" value="SNY71400.1"/>
    <property type="molecule type" value="Genomic_DNA"/>
</dbReference>
<dbReference type="InterPro" id="IPR003759">
    <property type="entry name" value="Cbl-bd_cap"/>
</dbReference>